<evidence type="ECO:0000256" key="9">
    <source>
        <dbReference type="ARBA" id="ARBA00023136"/>
    </source>
</evidence>
<evidence type="ECO:0000256" key="6">
    <source>
        <dbReference type="ARBA" id="ARBA00022968"/>
    </source>
</evidence>
<organism evidence="11 12">
    <name type="scientific">Pseudidiomarina aestuarii</name>
    <dbReference type="NCBI Taxonomy" id="624146"/>
    <lineage>
        <taxon>Bacteria</taxon>
        <taxon>Pseudomonadati</taxon>
        <taxon>Pseudomonadota</taxon>
        <taxon>Gammaproteobacteria</taxon>
        <taxon>Alteromonadales</taxon>
        <taxon>Idiomarinaceae</taxon>
        <taxon>Pseudidiomarina</taxon>
    </lineage>
</organism>
<proteinExistence type="inferred from homology"/>
<keyword evidence="9 10" id="KW-0472">Membrane</keyword>
<keyword evidence="7 10" id="KW-1133">Transmembrane helix</keyword>
<name>A0A6N4DIK0_9GAMM</name>
<keyword evidence="8" id="KW-0186">Copper</keyword>
<comment type="similarity">
    <text evidence="3">Belongs to the COX11/CtaG family.</text>
</comment>
<comment type="subcellular location">
    <subcellularLocation>
        <location evidence="2">Cell inner membrane</location>
        <topology evidence="2">Single-pass type II membrane protein</topology>
        <orientation evidence="2">Periplasmic side</orientation>
    </subcellularLocation>
</comment>
<evidence type="ECO:0000256" key="7">
    <source>
        <dbReference type="ARBA" id="ARBA00022989"/>
    </source>
</evidence>
<evidence type="ECO:0000256" key="2">
    <source>
        <dbReference type="ARBA" id="ARBA00004382"/>
    </source>
</evidence>
<feature type="transmembrane region" description="Helical" evidence="10">
    <location>
        <begin position="21"/>
        <end position="40"/>
    </location>
</feature>
<evidence type="ECO:0000313" key="12">
    <source>
        <dbReference type="Proteomes" id="UP000241514"/>
    </source>
</evidence>
<dbReference type="Pfam" id="PF04442">
    <property type="entry name" value="CtaG_Cox11"/>
    <property type="match status" value="1"/>
</dbReference>
<accession>A0A6N4DIK0</accession>
<dbReference type="InterPro" id="IPR023471">
    <property type="entry name" value="CtaG/Cox11_dom_sf"/>
</dbReference>
<dbReference type="PANTHER" id="PTHR21320:SF3">
    <property type="entry name" value="CYTOCHROME C OXIDASE ASSEMBLY PROTEIN COX11, MITOCHONDRIAL-RELATED"/>
    <property type="match status" value="1"/>
</dbReference>
<protein>
    <recommendedName>
        <fullName evidence="4">Cytochrome c oxidase assembly protein CtaG</fullName>
    </recommendedName>
</protein>
<keyword evidence="5 10" id="KW-0812">Transmembrane</keyword>
<evidence type="ECO:0000313" key="11">
    <source>
        <dbReference type="EMBL" id="PTB90031.1"/>
    </source>
</evidence>
<gene>
    <name evidence="11" type="ORF">C9928_01210</name>
</gene>
<dbReference type="InterPro" id="IPR007533">
    <property type="entry name" value="Cyt_c_oxidase_assmbl_CtaG"/>
</dbReference>
<dbReference type="PIRSF" id="PIRSF005413">
    <property type="entry name" value="COX11"/>
    <property type="match status" value="1"/>
</dbReference>
<dbReference type="NCBIfam" id="NF003465">
    <property type="entry name" value="PRK05089.1"/>
    <property type="match status" value="1"/>
</dbReference>
<sequence length="196" mass="21445">MTDTNSNPAPQRPDNGRVVRRLLLTVVCMFAFGYALVPLYEVFCDITGFNGRTKNEQAAANTRAVDTSRTVNVQFITRTNSGMPWGFAPEVKSVRVHPGETKVVNFLANNPTGGNMVAQAIPSVAPGEAALYLNKTECFCFNQQPLKAGAKTAMPMQFYLDPDIPDHIHTLTLSYTLYDMTANATPDVLAQMQPAN</sequence>
<evidence type="ECO:0000256" key="5">
    <source>
        <dbReference type="ARBA" id="ARBA00022692"/>
    </source>
</evidence>
<dbReference type="SUPFAM" id="SSF110111">
    <property type="entry name" value="Ctag/Cox11"/>
    <property type="match status" value="1"/>
</dbReference>
<dbReference type="PANTHER" id="PTHR21320">
    <property type="entry name" value="CYTOCHROME C OXIDASE ASSEMBLY PROTEIN COX11-RELATED"/>
    <property type="match status" value="1"/>
</dbReference>
<evidence type="ECO:0000256" key="1">
    <source>
        <dbReference type="ARBA" id="ARBA00004007"/>
    </source>
</evidence>
<keyword evidence="6" id="KW-0735">Signal-anchor</keyword>
<dbReference type="GO" id="GO:0005507">
    <property type="term" value="F:copper ion binding"/>
    <property type="evidence" value="ECO:0007669"/>
    <property type="project" value="InterPro"/>
</dbReference>
<evidence type="ECO:0000256" key="4">
    <source>
        <dbReference type="ARBA" id="ARBA00015384"/>
    </source>
</evidence>
<reference evidence="11 12" key="1">
    <citation type="submission" date="2018-03" db="EMBL/GenBank/DDBJ databases">
        <title>Cross-interface Injection: A General Nanoliter Liquid Handling Method Applied to Single Cells Genome Amplification Automated Nanoliter Liquid Handling Applied to Single Cell Multiple Displacement Amplification.</title>
        <authorList>
            <person name="Yun J."/>
            <person name="Xu P."/>
            <person name="Xu J."/>
            <person name="Dai X."/>
            <person name="Wang Y."/>
            <person name="Zheng X."/>
            <person name="Cao C."/>
            <person name="Yi Q."/>
            <person name="Zhu Y."/>
            <person name="Wang L."/>
            <person name="Dong Z."/>
            <person name="Huang Y."/>
            <person name="Huang L."/>
            <person name="Du W."/>
        </authorList>
    </citation>
    <scope>NUCLEOTIDE SEQUENCE [LARGE SCALE GENOMIC DNA]</scope>
    <source>
        <strain evidence="11 12">A9-4</strain>
    </source>
</reference>
<dbReference type="AlphaFoldDB" id="A0A6N4DIK0"/>
<dbReference type="Proteomes" id="UP000241514">
    <property type="component" value="Unassembled WGS sequence"/>
</dbReference>
<dbReference type="GO" id="GO:0005886">
    <property type="term" value="C:plasma membrane"/>
    <property type="evidence" value="ECO:0007669"/>
    <property type="project" value="UniProtKB-SubCell"/>
</dbReference>
<evidence type="ECO:0000256" key="10">
    <source>
        <dbReference type="SAM" id="Phobius"/>
    </source>
</evidence>
<comment type="caution">
    <text evidence="11">The sequence shown here is derived from an EMBL/GenBank/DDBJ whole genome shotgun (WGS) entry which is preliminary data.</text>
</comment>
<evidence type="ECO:0000256" key="8">
    <source>
        <dbReference type="ARBA" id="ARBA00023008"/>
    </source>
</evidence>
<evidence type="ECO:0000256" key="3">
    <source>
        <dbReference type="ARBA" id="ARBA00009620"/>
    </source>
</evidence>
<dbReference type="EMBL" id="PYVG01000004">
    <property type="protein sequence ID" value="PTB90031.1"/>
    <property type="molecule type" value="Genomic_DNA"/>
</dbReference>
<dbReference type="Gene3D" id="2.60.370.10">
    <property type="entry name" value="Ctag/Cox11"/>
    <property type="match status" value="1"/>
</dbReference>
<comment type="function">
    <text evidence="1">Exerts its effect at some terminal stage of cytochrome c oxidase synthesis, probably by being involved in the insertion of the copper B into subunit I.</text>
</comment>